<gene>
    <name evidence="2" type="ORF">F7Q99_13995</name>
</gene>
<comment type="caution">
    <text evidence="2">The sequence shown here is derived from an EMBL/GenBank/DDBJ whole genome shotgun (WGS) entry which is preliminary data.</text>
</comment>
<keyword evidence="3" id="KW-1185">Reference proteome</keyword>
<dbReference type="RefSeq" id="WP_045698467.1">
    <property type="nucleotide sequence ID" value="NZ_WBOF01000001.1"/>
</dbReference>
<feature type="compositionally biased region" description="Low complexity" evidence="1">
    <location>
        <begin position="183"/>
        <end position="192"/>
    </location>
</feature>
<proteinExistence type="predicted"/>
<dbReference type="EMBL" id="WBOF01000001">
    <property type="protein sequence ID" value="MQS13358.1"/>
    <property type="molecule type" value="Genomic_DNA"/>
</dbReference>
<evidence type="ECO:0000313" key="2">
    <source>
        <dbReference type="EMBL" id="MQS13358.1"/>
    </source>
</evidence>
<organism evidence="2 3">
    <name type="scientific">Streptomyces kaniharaensis</name>
    <dbReference type="NCBI Taxonomy" id="212423"/>
    <lineage>
        <taxon>Bacteria</taxon>
        <taxon>Bacillati</taxon>
        <taxon>Actinomycetota</taxon>
        <taxon>Actinomycetes</taxon>
        <taxon>Kitasatosporales</taxon>
        <taxon>Streptomycetaceae</taxon>
        <taxon>Streptomyces</taxon>
    </lineage>
</organism>
<protein>
    <submittedName>
        <fullName evidence="2">Uncharacterized protein</fullName>
    </submittedName>
</protein>
<feature type="compositionally biased region" description="Basic and acidic residues" evidence="1">
    <location>
        <begin position="173"/>
        <end position="182"/>
    </location>
</feature>
<dbReference type="AlphaFoldDB" id="A0A6N7KSP3"/>
<accession>A0A6N7KSP3</accession>
<dbReference type="OrthoDB" id="3785441at2"/>
<reference evidence="2 3" key="1">
    <citation type="submission" date="2019-09" db="EMBL/GenBank/DDBJ databases">
        <title>Genome Sequences of Streptomyces kaniharaensis ATCC 21070.</title>
        <authorList>
            <person name="Zhu W."/>
            <person name="De Crecy-Lagard V."/>
            <person name="Richards N.G."/>
        </authorList>
    </citation>
    <scope>NUCLEOTIDE SEQUENCE [LARGE SCALE GENOMIC DNA]</scope>
    <source>
        <strain evidence="2 3">SF-557</strain>
    </source>
</reference>
<evidence type="ECO:0000256" key="1">
    <source>
        <dbReference type="SAM" id="MobiDB-lite"/>
    </source>
</evidence>
<feature type="region of interest" description="Disordered" evidence="1">
    <location>
        <begin position="147"/>
        <end position="192"/>
    </location>
</feature>
<dbReference type="Pfam" id="PF19457">
    <property type="entry name" value="DUF5994"/>
    <property type="match status" value="1"/>
</dbReference>
<name>A0A6N7KSP3_9ACTN</name>
<dbReference type="Proteomes" id="UP000450000">
    <property type="component" value="Unassembled WGS sequence"/>
</dbReference>
<evidence type="ECO:0000313" key="3">
    <source>
        <dbReference type="Proteomes" id="UP000450000"/>
    </source>
</evidence>
<dbReference type="InterPro" id="IPR046036">
    <property type="entry name" value="DUF5994"/>
</dbReference>
<sequence length="192" mass="20578">MTTTLDRATTPAATDSTARLTLAPSGVRPGRLDGAWWPRSRDLLLELPALAAEIDERWGRITRITVNPARWPVIPRRIPVTGHTVHAGWFTIEQDQHMIMVCSYAPRRLSLLVVPPQTDAVEAARLMAEAADPANTRTASELLAAEPSTGATGPEVGSDFLPSAVTPSTGLGEADRRADLARSRAASWPASA</sequence>